<proteinExistence type="predicted"/>
<protein>
    <submittedName>
        <fullName evidence="1">Uncharacterized protein</fullName>
    </submittedName>
</protein>
<dbReference type="AlphaFoldDB" id="A0A0F8ZKU9"/>
<organism evidence="1">
    <name type="scientific">marine sediment metagenome</name>
    <dbReference type="NCBI Taxonomy" id="412755"/>
    <lineage>
        <taxon>unclassified sequences</taxon>
        <taxon>metagenomes</taxon>
        <taxon>ecological metagenomes</taxon>
    </lineage>
</organism>
<dbReference type="EMBL" id="LAZR01047344">
    <property type="protein sequence ID" value="KKK94438.1"/>
    <property type="molecule type" value="Genomic_DNA"/>
</dbReference>
<sequence>NNNPSQCAVFLSDDLMIRAEGLLPALGKGANPVFFMGSAINALSYRGIPFLRNEHLPTDLDSRDGTRDDLTLMMGACFGTENAHIKYQTIGADPGNEIVADLQTGVVTAMGDGTPTGSPIPLTYWEDTYNPNQLVMNQQAHMMGEPVAMLQDLCAVTHLNNG</sequence>
<evidence type="ECO:0000313" key="1">
    <source>
        <dbReference type="EMBL" id="KKK94438.1"/>
    </source>
</evidence>
<comment type="caution">
    <text evidence="1">The sequence shown here is derived from an EMBL/GenBank/DDBJ whole genome shotgun (WGS) entry which is preliminary data.</text>
</comment>
<accession>A0A0F8ZKU9</accession>
<name>A0A0F8ZKU9_9ZZZZ</name>
<gene>
    <name evidence="1" type="ORF">LCGC14_2682880</name>
</gene>
<reference evidence="1" key="1">
    <citation type="journal article" date="2015" name="Nature">
        <title>Complex archaea that bridge the gap between prokaryotes and eukaryotes.</title>
        <authorList>
            <person name="Spang A."/>
            <person name="Saw J.H."/>
            <person name="Jorgensen S.L."/>
            <person name="Zaremba-Niedzwiedzka K."/>
            <person name="Martijn J."/>
            <person name="Lind A.E."/>
            <person name="van Eijk R."/>
            <person name="Schleper C."/>
            <person name="Guy L."/>
            <person name="Ettema T.J."/>
        </authorList>
    </citation>
    <scope>NUCLEOTIDE SEQUENCE</scope>
</reference>
<feature type="non-terminal residue" evidence="1">
    <location>
        <position position="1"/>
    </location>
</feature>